<evidence type="ECO:0000313" key="1">
    <source>
        <dbReference type="EMBL" id="ABP00457.1"/>
    </source>
</evidence>
<dbReference type="Gene3D" id="1.10.150.450">
    <property type="match status" value="1"/>
</dbReference>
<dbReference type="SUPFAM" id="SSF56784">
    <property type="entry name" value="HAD-like"/>
    <property type="match status" value="1"/>
</dbReference>
<dbReference type="PANTHER" id="PTHR12725">
    <property type="entry name" value="HALOACID DEHALOGENASE-LIKE HYDROLASE"/>
    <property type="match status" value="1"/>
</dbReference>
<dbReference type="SFLD" id="SFLDG01129">
    <property type="entry name" value="C1.5:_HAD__Beta-PGM__Phosphata"/>
    <property type="match status" value="1"/>
</dbReference>
<dbReference type="eggNOG" id="KOG3109">
    <property type="taxonomic scope" value="Eukaryota"/>
</dbReference>
<proteinExistence type="predicted"/>
<dbReference type="KEGG" id="olu:OSTLU_18726"/>
<sequence length="273" mass="30086">MARDGAGDGASRASARAYVFDLDGTLYAIANGYEAACRRRVYEFMATRCAGVDDVAEARVVWEKWFKRYNQTLRALRHGAGYEFDAAEYWRFTRGDAREHLAPSADVRAFVESLPGGRENKYVFTNCNETQALEALEALGLRDCFADRVFGAGGMGECCKPEREAFEKFFAFCGVDVADASECVFFEDSLKNLRAAKEIFGMTTVLVAGETFYEETRDAKTDVADAAPSYVDLVPSYVDLVVHGGELTERAVSRALRDVPSAARCRVALGLDA</sequence>
<dbReference type="EMBL" id="CP000597">
    <property type="protein sequence ID" value="ABP00457.1"/>
    <property type="molecule type" value="Genomic_DNA"/>
</dbReference>
<dbReference type="InterPro" id="IPR036412">
    <property type="entry name" value="HAD-like_sf"/>
</dbReference>
<dbReference type="AlphaFoldDB" id="A4S9X1"/>
<dbReference type="SFLD" id="SFLDS00003">
    <property type="entry name" value="Haloacid_Dehalogenase"/>
    <property type="match status" value="1"/>
</dbReference>
<dbReference type="InterPro" id="IPR023214">
    <property type="entry name" value="HAD_sf"/>
</dbReference>
<gene>
    <name evidence="1" type="ORF">OSTLU_18726</name>
</gene>
<accession>A4S9X1</accession>
<reference evidence="1 2" key="1">
    <citation type="journal article" date="2007" name="Proc. Natl. Acad. Sci. U.S.A.">
        <title>The tiny eukaryote Ostreococcus provides genomic insights into the paradox of plankton speciation.</title>
        <authorList>
            <person name="Palenik B."/>
            <person name="Grimwood J."/>
            <person name="Aerts A."/>
            <person name="Rouze P."/>
            <person name="Salamov A."/>
            <person name="Putnam N."/>
            <person name="Dupont C."/>
            <person name="Jorgensen R."/>
            <person name="Derelle E."/>
            <person name="Rombauts S."/>
            <person name="Zhou K."/>
            <person name="Otillar R."/>
            <person name="Merchant S.S."/>
            <person name="Podell S."/>
            <person name="Gaasterland T."/>
            <person name="Napoli C."/>
            <person name="Gendler K."/>
            <person name="Manuell A."/>
            <person name="Tai V."/>
            <person name="Vallon O."/>
            <person name="Piganeau G."/>
            <person name="Jancek S."/>
            <person name="Heijde M."/>
            <person name="Jabbari K."/>
            <person name="Bowler C."/>
            <person name="Lohr M."/>
            <person name="Robbens S."/>
            <person name="Werner G."/>
            <person name="Dubchak I."/>
            <person name="Pazour G.J."/>
            <person name="Ren Q."/>
            <person name="Paulsen I."/>
            <person name="Delwiche C."/>
            <person name="Schmutz J."/>
            <person name="Rokhsar D."/>
            <person name="Van de Peer Y."/>
            <person name="Moreau H."/>
            <person name="Grigoriev I.V."/>
        </authorList>
    </citation>
    <scope>NUCLEOTIDE SEQUENCE [LARGE SCALE GENOMIC DNA]</scope>
    <source>
        <strain evidence="1 2">CCE9901</strain>
    </source>
</reference>
<dbReference type="SFLD" id="SFLDG01132">
    <property type="entry name" value="C1.5.3:_5'-Nucleotidase_Like"/>
    <property type="match status" value="1"/>
</dbReference>
<dbReference type="GeneID" id="5006303"/>
<protein>
    <recommendedName>
        <fullName evidence="3">Pyrimidine 5-nucleotidase</fullName>
    </recommendedName>
</protein>
<dbReference type="OrthoDB" id="1065058at2759"/>
<organism evidence="1 2">
    <name type="scientific">Ostreococcus lucimarinus (strain CCE9901)</name>
    <dbReference type="NCBI Taxonomy" id="436017"/>
    <lineage>
        <taxon>Eukaryota</taxon>
        <taxon>Viridiplantae</taxon>
        <taxon>Chlorophyta</taxon>
        <taxon>Mamiellophyceae</taxon>
        <taxon>Mamiellales</taxon>
        <taxon>Bathycoccaceae</taxon>
        <taxon>Ostreococcus</taxon>
    </lineage>
</organism>
<dbReference type="OMA" id="TEYRGCD"/>
<keyword evidence="2" id="KW-1185">Reference proteome</keyword>
<dbReference type="Gramene" id="ABP00457">
    <property type="protein sequence ID" value="ABP00457"/>
    <property type="gene ID" value="OSTLU_18726"/>
</dbReference>
<dbReference type="Pfam" id="PF00702">
    <property type="entry name" value="Hydrolase"/>
    <property type="match status" value="1"/>
</dbReference>
<dbReference type="InterPro" id="IPR010237">
    <property type="entry name" value="Pyr-5-nucltdase"/>
</dbReference>
<dbReference type="NCBIfam" id="TIGR01509">
    <property type="entry name" value="HAD-SF-IA-v3"/>
    <property type="match status" value="1"/>
</dbReference>
<evidence type="ECO:0008006" key="3">
    <source>
        <dbReference type="Google" id="ProtNLM"/>
    </source>
</evidence>
<evidence type="ECO:0000313" key="2">
    <source>
        <dbReference type="Proteomes" id="UP000001568"/>
    </source>
</evidence>
<dbReference type="HOGENOM" id="CLU_069919_0_0_1"/>
<dbReference type="PANTHER" id="PTHR12725:SF117">
    <property type="entry name" value="HALOACID DEHALOGENASE-LIKE HYDROLASE"/>
    <property type="match status" value="1"/>
</dbReference>
<dbReference type="RefSeq" id="XP_001422140.1">
    <property type="nucleotide sequence ID" value="XM_001422103.1"/>
</dbReference>
<dbReference type="Proteomes" id="UP000001568">
    <property type="component" value="Chromosome 17"/>
</dbReference>
<dbReference type="InterPro" id="IPR006439">
    <property type="entry name" value="HAD-SF_hydro_IA"/>
</dbReference>
<name>A4S9X1_OSTLU</name>
<dbReference type="Gene3D" id="3.40.50.1000">
    <property type="entry name" value="HAD superfamily/HAD-like"/>
    <property type="match status" value="1"/>
</dbReference>